<evidence type="ECO:0000313" key="2">
    <source>
        <dbReference type="Proteomes" id="UP000075809"/>
    </source>
</evidence>
<name>A0A151WXM4_9HYME</name>
<keyword evidence="2" id="KW-1185">Reference proteome</keyword>
<dbReference type="Proteomes" id="UP000075809">
    <property type="component" value="Unassembled WGS sequence"/>
</dbReference>
<dbReference type="AlphaFoldDB" id="A0A151WXM4"/>
<dbReference type="EMBL" id="KQ982665">
    <property type="protein sequence ID" value="KYQ52598.1"/>
    <property type="molecule type" value="Genomic_DNA"/>
</dbReference>
<protein>
    <submittedName>
        <fullName evidence="1">Uncharacterized protein</fullName>
    </submittedName>
</protein>
<evidence type="ECO:0000313" key="1">
    <source>
        <dbReference type="EMBL" id="KYQ52598.1"/>
    </source>
</evidence>
<accession>A0A151WXM4</accession>
<gene>
    <name evidence="1" type="ORF">ALC60_08315</name>
</gene>
<proteinExistence type="predicted"/>
<reference evidence="1 2" key="1">
    <citation type="submission" date="2015-09" db="EMBL/GenBank/DDBJ databases">
        <title>Trachymyrmex zeteki WGS genome.</title>
        <authorList>
            <person name="Nygaard S."/>
            <person name="Hu H."/>
            <person name="Boomsma J."/>
            <person name="Zhang G."/>
        </authorList>
    </citation>
    <scope>NUCLEOTIDE SEQUENCE [LARGE SCALE GENOMIC DNA]</scope>
    <source>
        <strain evidence="1">Tzet28-1</strain>
        <tissue evidence="1">Whole body</tissue>
    </source>
</reference>
<sequence>MEVYKVSYTRSVEDKVCKERNSYRKHKSRVADRVVLVEEDKLFYVEHGIHEAYWDSTQVEYNKLQNMELNISLVYN</sequence>
<organism evidence="1 2">
    <name type="scientific">Mycetomoellerius zeteki</name>
    <dbReference type="NCBI Taxonomy" id="64791"/>
    <lineage>
        <taxon>Eukaryota</taxon>
        <taxon>Metazoa</taxon>
        <taxon>Ecdysozoa</taxon>
        <taxon>Arthropoda</taxon>
        <taxon>Hexapoda</taxon>
        <taxon>Insecta</taxon>
        <taxon>Pterygota</taxon>
        <taxon>Neoptera</taxon>
        <taxon>Endopterygota</taxon>
        <taxon>Hymenoptera</taxon>
        <taxon>Apocrita</taxon>
        <taxon>Aculeata</taxon>
        <taxon>Formicoidea</taxon>
        <taxon>Formicidae</taxon>
        <taxon>Myrmicinae</taxon>
        <taxon>Mycetomoellerius</taxon>
    </lineage>
</organism>